<evidence type="ECO:0000256" key="5">
    <source>
        <dbReference type="ARBA" id="ARBA00023242"/>
    </source>
</evidence>
<dbReference type="GO" id="GO:0008270">
    <property type="term" value="F:zinc ion binding"/>
    <property type="evidence" value="ECO:0007669"/>
    <property type="project" value="UniProtKB-KW"/>
</dbReference>
<dbReference type="Proteomes" id="UP000007879">
    <property type="component" value="Unassembled WGS sequence"/>
</dbReference>
<sequence length="316" mass="35781">MYATNDNQQRRANDALTLLVSEMMLPLSIVEAPCFKLSTETLDPRFVVPSRKYFTTTLISQKDEVIRGKHIDILHSSKTVSLTLYLWSNCQLRGFLGIICHFMICWSLKTAMLECNRIKGRHTAENIAQCHDETITFNDIHNKILKTITDNAANVVKRCLPGIENSHVAESESDDDEDVDETTSASVDDDEIREFVTDTFLMHEHDTCFAYSIRLVVKDGMKEMGPDRKLLGKAAAIISHVPKFQTATEVLEGRIRLQSSNAMRWSSEVISIKLILRVPNDKLRLLDAPHLTLHYRSFLQGMVAVVSPFLEATNLT</sequence>
<keyword evidence="8" id="KW-1185">Reference proteome</keyword>
<dbReference type="InterPro" id="IPR012337">
    <property type="entry name" value="RNaseH-like_sf"/>
</dbReference>
<keyword evidence="2" id="KW-0479">Metal-binding</keyword>
<organism evidence="7">
    <name type="scientific">Amphimedon queenslandica</name>
    <name type="common">Sponge</name>
    <dbReference type="NCBI Taxonomy" id="400682"/>
    <lineage>
        <taxon>Eukaryota</taxon>
        <taxon>Metazoa</taxon>
        <taxon>Porifera</taxon>
        <taxon>Demospongiae</taxon>
        <taxon>Heteroscleromorpha</taxon>
        <taxon>Haplosclerida</taxon>
        <taxon>Niphatidae</taxon>
        <taxon>Amphimedon</taxon>
    </lineage>
</organism>
<dbReference type="InParanoid" id="A0A1X7VJD7"/>
<protein>
    <submittedName>
        <fullName evidence="7">Uncharacterized protein</fullName>
    </submittedName>
</protein>
<reference evidence="8" key="1">
    <citation type="journal article" date="2010" name="Nature">
        <title>The Amphimedon queenslandica genome and the evolution of animal complexity.</title>
        <authorList>
            <person name="Srivastava M."/>
            <person name="Simakov O."/>
            <person name="Chapman J."/>
            <person name="Fahey B."/>
            <person name="Gauthier M.E."/>
            <person name="Mitros T."/>
            <person name="Richards G.S."/>
            <person name="Conaco C."/>
            <person name="Dacre M."/>
            <person name="Hellsten U."/>
            <person name="Larroux C."/>
            <person name="Putnam N.H."/>
            <person name="Stanke M."/>
            <person name="Adamska M."/>
            <person name="Darling A."/>
            <person name="Degnan S.M."/>
            <person name="Oakley T.H."/>
            <person name="Plachetzki D.C."/>
            <person name="Zhai Y."/>
            <person name="Adamski M."/>
            <person name="Calcino A."/>
            <person name="Cummins S.F."/>
            <person name="Goodstein D.M."/>
            <person name="Harris C."/>
            <person name="Jackson D.J."/>
            <person name="Leys S.P."/>
            <person name="Shu S."/>
            <person name="Woodcroft B.J."/>
            <person name="Vervoort M."/>
            <person name="Kosik K.S."/>
            <person name="Manning G."/>
            <person name="Degnan B.M."/>
            <person name="Rokhsar D.S."/>
        </authorList>
    </citation>
    <scope>NUCLEOTIDE SEQUENCE [LARGE SCALE GENOMIC DNA]</scope>
</reference>
<evidence type="ECO:0000256" key="1">
    <source>
        <dbReference type="ARBA" id="ARBA00004123"/>
    </source>
</evidence>
<dbReference type="OrthoDB" id="10046233at2759"/>
<evidence type="ECO:0000313" key="7">
    <source>
        <dbReference type="EnsemblMetazoa" id="Aqu2.1.40147_001"/>
    </source>
</evidence>
<dbReference type="SUPFAM" id="SSF53098">
    <property type="entry name" value="Ribonuclease H-like"/>
    <property type="match status" value="1"/>
</dbReference>
<dbReference type="EnsemblMetazoa" id="Aqu2.1.40147_001">
    <property type="protein sequence ID" value="Aqu2.1.40147_001"/>
    <property type="gene ID" value="Aqu2.1.40147"/>
</dbReference>
<comment type="subcellular location">
    <subcellularLocation>
        <location evidence="1">Nucleus</location>
    </subcellularLocation>
</comment>
<keyword evidence="3" id="KW-0863">Zinc-finger</keyword>
<keyword evidence="4" id="KW-0862">Zinc</keyword>
<keyword evidence="5" id="KW-0539">Nucleus</keyword>
<reference evidence="7" key="2">
    <citation type="submission" date="2017-05" db="UniProtKB">
        <authorList>
            <consortium name="EnsemblMetazoa"/>
        </authorList>
    </citation>
    <scope>IDENTIFICATION</scope>
</reference>
<dbReference type="eggNOG" id="KOG1121">
    <property type="taxonomic scope" value="Eukaryota"/>
</dbReference>
<evidence type="ECO:0000256" key="2">
    <source>
        <dbReference type="ARBA" id="ARBA00022723"/>
    </source>
</evidence>
<dbReference type="AlphaFoldDB" id="A0A1X7VJD7"/>
<name>A0A1X7VJD7_AMPQE</name>
<evidence type="ECO:0000313" key="8">
    <source>
        <dbReference type="Proteomes" id="UP000007879"/>
    </source>
</evidence>
<evidence type="ECO:0000256" key="6">
    <source>
        <dbReference type="SAM" id="MobiDB-lite"/>
    </source>
</evidence>
<dbReference type="OMA" id="CHDETIT"/>
<dbReference type="InterPro" id="IPR052035">
    <property type="entry name" value="ZnF_BED_domain_contain"/>
</dbReference>
<feature type="region of interest" description="Disordered" evidence="6">
    <location>
        <begin position="167"/>
        <end position="186"/>
    </location>
</feature>
<dbReference type="EnsemblMetazoa" id="XM_011411765.1">
    <property type="protein sequence ID" value="XP_011410067.1"/>
    <property type="gene ID" value="LOC105316683"/>
</dbReference>
<evidence type="ECO:0000256" key="3">
    <source>
        <dbReference type="ARBA" id="ARBA00022771"/>
    </source>
</evidence>
<dbReference type="PANTHER" id="PTHR46481">
    <property type="entry name" value="ZINC FINGER BED DOMAIN-CONTAINING PROTEIN 4"/>
    <property type="match status" value="1"/>
</dbReference>
<dbReference type="PANTHER" id="PTHR46481:SF10">
    <property type="entry name" value="ZINC FINGER BED DOMAIN-CONTAINING PROTEIN 39"/>
    <property type="match status" value="1"/>
</dbReference>
<dbReference type="STRING" id="400682.A0A1X7VJD7"/>
<gene>
    <name evidence="7" type="primary">105316683</name>
</gene>
<dbReference type="KEGG" id="aqu:105316683"/>
<evidence type="ECO:0000256" key="4">
    <source>
        <dbReference type="ARBA" id="ARBA00022833"/>
    </source>
</evidence>
<proteinExistence type="predicted"/>
<dbReference type="GO" id="GO:0005634">
    <property type="term" value="C:nucleus"/>
    <property type="evidence" value="ECO:0007669"/>
    <property type="project" value="UniProtKB-SubCell"/>
</dbReference>
<accession>A0A1X7VJD7</accession>
<feature type="compositionally biased region" description="Acidic residues" evidence="6">
    <location>
        <begin position="171"/>
        <end position="186"/>
    </location>
</feature>